<dbReference type="InterPro" id="IPR043129">
    <property type="entry name" value="ATPase_NBD"/>
</dbReference>
<dbReference type="InterPro" id="IPR036390">
    <property type="entry name" value="WH_DNA-bd_sf"/>
</dbReference>
<dbReference type="Gene3D" id="3.30.420.40">
    <property type="match status" value="2"/>
</dbReference>
<dbReference type="EMBL" id="BAAAVI010000004">
    <property type="protein sequence ID" value="GAA2850605.1"/>
    <property type="molecule type" value="Genomic_DNA"/>
</dbReference>
<feature type="domain" description="HTH marR-type" evidence="2">
    <location>
        <begin position="18"/>
        <end position="59"/>
    </location>
</feature>
<evidence type="ECO:0000313" key="3">
    <source>
        <dbReference type="EMBL" id="GAA2850605.1"/>
    </source>
</evidence>
<name>A0ABP6I990_9ACTN</name>
<dbReference type="PANTHER" id="PTHR18964">
    <property type="entry name" value="ROK (REPRESSOR, ORF, KINASE) FAMILY"/>
    <property type="match status" value="1"/>
</dbReference>
<sequence>MTQAVRHDSMRARNLGVVLAEVRRSGPVTRAALAEITGLTKTTVSKMVGDLLRAGMVTESGTLRDGERGRPGTAVTLSGGRVAALGLEINVDYLSACVVDLTLTVRLRYAQAVDNRASSPVETFSHLRRLAHRAVDEARLAGLVIAGSTLAVPGPVDDGLVHAAPNLGWHDVRVADLLDFPVEVDNEANLAALGELWFGAAPGDFLHVSGEIGIGAGLVVGGALFRGARGLAGELGHVVVSPDGPACRCGGRGCLEQYAGQDALLRAAGLAGAPEGVPRLLERLEAGHRDALGACERAGEALGVALTSAVHLMDPGTIVLGGVFAPLFPWLRDPVRETMTARLAAMRHAVPELTVSRLGGDAATLGAAGQVIHRVVADPWSHVATARTDPAPR</sequence>
<accession>A0ABP6I990</accession>
<dbReference type="InterPro" id="IPR036388">
    <property type="entry name" value="WH-like_DNA-bd_sf"/>
</dbReference>
<evidence type="ECO:0000259" key="2">
    <source>
        <dbReference type="Pfam" id="PF12802"/>
    </source>
</evidence>
<comment type="similarity">
    <text evidence="1">Belongs to the ROK (NagC/XylR) family.</text>
</comment>
<dbReference type="Pfam" id="PF12802">
    <property type="entry name" value="MarR_2"/>
    <property type="match status" value="1"/>
</dbReference>
<dbReference type="SUPFAM" id="SSF46785">
    <property type="entry name" value="Winged helix' DNA-binding domain"/>
    <property type="match status" value="1"/>
</dbReference>
<dbReference type="Gene3D" id="1.10.10.10">
    <property type="entry name" value="Winged helix-like DNA-binding domain superfamily/Winged helix DNA-binding domain"/>
    <property type="match status" value="1"/>
</dbReference>
<comment type="caution">
    <text evidence="3">The sequence shown here is derived from an EMBL/GenBank/DDBJ whole genome shotgun (WGS) entry which is preliminary data.</text>
</comment>
<keyword evidence="4" id="KW-1185">Reference proteome</keyword>
<gene>
    <name evidence="3" type="ORF">GCM10010517_08080</name>
</gene>
<evidence type="ECO:0000313" key="4">
    <source>
        <dbReference type="Proteomes" id="UP001500831"/>
    </source>
</evidence>
<dbReference type="RefSeq" id="WP_344967948.1">
    <property type="nucleotide sequence ID" value="NZ_BAAAVI010000004.1"/>
</dbReference>
<organism evidence="3 4">
    <name type="scientific">Streptosporangium fragile</name>
    <dbReference type="NCBI Taxonomy" id="46186"/>
    <lineage>
        <taxon>Bacteria</taxon>
        <taxon>Bacillati</taxon>
        <taxon>Actinomycetota</taxon>
        <taxon>Actinomycetes</taxon>
        <taxon>Streptosporangiales</taxon>
        <taxon>Streptosporangiaceae</taxon>
        <taxon>Streptosporangium</taxon>
    </lineage>
</organism>
<dbReference type="CDD" id="cd24076">
    <property type="entry name" value="ASKHA_ATPase_ROK_BsXylR-like"/>
    <property type="match status" value="1"/>
</dbReference>
<proteinExistence type="inferred from homology"/>
<protein>
    <submittedName>
        <fullName evidence="3">ROK family transcriptional regulator</fullName>
    </submittedName>
</protein>
<dbReference type="PANTHER" id="PTHR18964:SF149">
    <property type="entry name" value="BIFUNCTIONAL UDP-N-ACETYLGLUCOSAMINE 2-EPIMERASE_N-ACETYLMANNOSAMINE KINASE"/>
    <property type="match status" value="1"/>
</dbReference>
<dbReference type="Pfam" id="PF00480">
    <property type="entry name" value="ROK"/>
    <property type="match status" value="1"/>
</dbReference>
<evidence type="ECO:0000256" key="1">
    <source>
        <dbReference type="ARBA" id="ARBA00006479"/>
    </source>
</evidence>
<dbReference type="InterPro" id="IPR000835">
    <property type="entry name" value="HTH_MarR-typ"/>
</dbReference>
<dbReference type="SUPFAM" id="SSF53067">
    <property type="entry name" value="Actin-like ATPase domain"/>
    <property type="match status" value="1"/>
</dbReference>
<dbReference type="Proteomes" id="UP001500831">
    <property type="component" value="Unassembled WGS sequence"/>
</dbReference>
<reference evidence="4" key="1">
    <citation type="journal article" date="2019" name="Int. J. Syst. Evol. Microbiol.">
        <title>The Global Catalogue of Microorganisms (GCM) 10K type strain sequencing project: providing services to taxonomists for standard genome sequencing and annotation.</title>
        <authorList>
            <consortium name="The Broad Institute Genomics Platform"/>
            <consortium name="The Broad Institute Genome Sequencing Center for Infectious Disease"/>
            <person name="Wu L."/>
            <person name="Ma J."/>
        </authorList>
    </citation>
    <scope>NUCLEOTIDE SEQUENCE [LARGE SCALE GENOMIC DNA]</scope>
    <source>
        <strain evidence="4">JCM 6242</strain>
    </source>
</reference>
<dbReference type="InterPro" id="IPR000600">
    <property type="entry name" value="ROK"/>
</dbReference>